<dbReference type="EMBL" id="LAZR01001843">
    <property type="protein sequence ID" value="KKN38244.1"/>
    <property type="molecule type" value="Genomic_DNA"/>
</dbReference>
<accession>A0A0F9Q6W6</accession>
<gene>
    <name evidence="1" type="ORF">LCGC14_0755520</name>
</gene>
<protein>
    <recommendedName>
        <fullName evidence="2">Methyltransferase type 11 domain-containing protein</fullName>
    </recommendedName>
</protein>
<dbReference type="Pfam" id="PF13489">
    <property type="entry name" value="Methyltransf_23"/>
    <property type="match status" value="1"/>
</dbReference>
<evidence type="ECO:0008006" key="2">
    <source>
        <dbReference type="Google" id="ProtNLM"/>
    </source>
</evidence>
<dbReference type="CDD" id="cd02440">
    <property type="entry name" value="AdoMet_MTases"/>
    <property type="match status" value="1"/>
</dbReference>
<evidence type="ECO:0000313" key="1">
    <source>
        <dbReference type="EMBL" id="KKN38244.1"/>
    </source>
</evidence>
<reference evidence="1" key="1">
    <citation type="journal article" date="2015" name="Nature">
        <title>Complex archaea that bridge the gap between prokaryotes and eukaryotes.</title>
        <authorList>
            <person name="Spang A."/>
            <person name="Saw J.H."/>
            <person name="Jorgensen S.L."/>
            <person name="Zaremba-Niedzwiedzka K."/>
            <person name="Martijn J."/>
            <person name="Lind A.E."/>
            <person name="van Eijk R."/>
            <person name="Schleper C."/>
            <person name="Guy L."/>
            <person name="Ettema T.J."/>
        </authorList>
    </citation>
    <scope>NUCLEOTIDE SEQUENCE</scope>
</reference>
<dbReference type="PANTHER" id="PTHR43861">
    <property type="entry name" value="TRANS-ACONITATE 2-METHYLTRANSFERASE-RELATED"/>
    <property type="match status" value="1"/>
</dbReference>
<sequence length="201" mass="23314">MVLGNVTRGFGLLENFLSFQRVKIAKKLISEYGNGNKTILDIGCGSYPFFLTCVNFDEKYGLDNEVYNQYFKNQNLRLIEYNINNNLPFQSYYFDVITLLAVIEHLYANQMHKILMGCYSLLKKGGILIITTPARWSDMPLKLMTKVGLVSFEEVGEHKYTYNLRELRDILRGVNFKCNNIYGGFFEFFLNLWVCAIKGKD</sequence>
<organism evidence="1">
    <name type="scientific">marine sediment metagenome</name>
    <dbReference type="NCBI Taxonomy" id="412755"/>
    <lineage>
        <taxon>unclassified sequences</taxon>
        <taxon>metagenomes</taxon>
        <taxon>ecological metagenomes</taxon>
    </lineage>
</organism>
<dbReference type="SUPFAM" id="SSF53335">
    <property type="entry name" value="S-adenosyl-L-methionine-dependent methyltransferases"/>
    <property type="match status" value="1"/>
</dbReference>
<name>A0A0F9Q6W6_9ZZZZ</name>
<dbReference type="AlphaFoldDB" id="A0A0F9Q6W6"/>
<dbReference type="PANTHER" id="PTHR43861:SF6">
    <property type="entry name" value="METHYLTRANSFERASE TYPE 11"/>
    <property type="match status" value="1"/>
</dbReference>
<proteinExistence type="predicted"/>
<comment type="caution">
    <text evidence="1">The sequence shown here is derived from an EMBL/GenBank/DDBJ whole genome shotgun (WGS) entry which is preliminary data.</text>
</comment>
<dbReference type="Gene3D" id="3.40.50.150">
    <property type="entry name" value="Vaccinia Virus protein VP39"/>
    <property type="match status" value="1"/>
</dbReference>
<dbReference type="InterPro" id="IPR029063">
    <property type="entry name" value="SAM-dependent_MTases_sf"/>
</dbReference>